<comment type="caution">
    <text evidence="2">The sequence shown here is derived from an EMBL/GenBank/DDBJ whole genome shotgun (WGS) entry which is preliminary data.</text>
</comment>
<protein>
    <submittedName>
        <fullName evidence="2">Uncharacterized protein</fullName>
    </submittedName>
</protein>
<name>A0A432MKN2_9BACT</name>
<dbReference type="OrthoDB" id="243378at2"/>
<feature type="transmembrane region" description="Helical" evidence="1">
    <location>
        <begin position="51"/>
        <end position="73"/>
    </location>
</feature>
<proteinExistence type="predicted"/>
<evidence type="ECO:0000313" key="3">
    <source>
        <dbReference type="Proteomes" id="UP000280296"/>
    </source>
</evidence>
<dbReference type="Proteomes" id="UP000280296">
    <property type="component" value="Unassembled WGS sequence"/>
</dbReference>
<organism evidence="2 3">
    <name type="scientific">Tautonia sociabilis</name>
    <dbReference type="NCBI Taxonomy" id="2080755"/>
    <lineage>
        <taxon>Bacteria</taxon>
        <taxon>Pseudomonadati</taxon>
        <taxon>Planctomycetota</taxon>
        <taxon>Planctomycetia</taxon>
        <taxon>Isosphaerales</taxon>
        <taxon>Isosphaeraceae</taxon>
        <taxon>Tautonia</taxon>
    </lineage>
</organism>
<dbReference type="AlphaFoldDB" id="A0A432MKN2"/>
<dbReference type="EMBL" id="RYZH01000015">
    <property type="protein sequence ID" value="RUL87983.1"/>
    <property type="molecule type" value="Genomic_DNA"/>
</dbReference>
<keyword evidence="1" id="KW-1133">Transmembrane helix</keyword>
<sequence length="318" mass="36347">MPGRLPCCTFRSMPQPRHEPRTRSVILSFKFVGIALVGSLTMALVSTFAPLPAQIAVLGACVSVLAGLFVAYVEQEDVRERRRAELLEKLRIPLALAPEHDLFDQYSAFAEALAELARQADPVLRQFALLKLASITEQVQSMARGTVVFASTETWRTVYEQLLESPGLDSYRSVAWVKTRDYWQDPPGRQSMRLNFELARRGMRIERIVILRDHLWTKLDPLPSPDIRPWLEEQHNQGIWVSVVRESELASEPDLLTDFGIYDDRAIGVQELDEQSRTMRFILCFDRPSLKLARDRWARIALYATSYSDLLDRDQAGQ</sequence>
<keyword evidence="1" id="KW-0812">Transmembrane</keyword>
<accession>A0A432MKN2</accession>
<keyword evidence="1" id="KW-0472">Membrane</keyword>
<keyword evidence="3" id="KW-1185">Reference proteome</keyword>
<dbReference type="SUPFAM" id="SSF158855">
    <property type="entry name" value="Lipase chaperone-like"/>
    <property type="match status" value="1"/>
</dbReference>
<gene>
    <name evidence="2" type="ORF">TsocGM_09685</name>
</gene>
<evidence type="ECO:0000256" key="1">
    <source>
        <dbReference type="SAM" id="Phobius"/>
    </source>
</evidence>
<reference evidence="2 3" key="1">
    <citation type="submission" date="2018-12" db="EMBL/GenBank/DDBJ databases">
        <authorList>
            <person name="Toschakov S.V."/>
        </authorList>
    </citation>
    <scope>NUCLEOTIDE SEQUENCE [LARGE SCALE GENOMIC DNA]</scope>
    <source>
        <strain evidence="2 3">GM2012</strain>
    </source>
</reference>
<evidence type="ECO:0000313" key="2">
    <source>
        <dbReference type="EMBL" id="RUL87983.1"/>
    </source>
</evidence>
<reference evidence="2 3" key="2">
    <citation type="submission" date="2019-01" db="EMBL/GenBank/DDBJ databases">
        <title>Tautonia sociabilis, a novel thermotolerant planctomycete of Isosphaeraceae family, isolated from a 4000 m deep subterranean habitat.</title>
        <authorList>
            <person name="Kovaleva O.L."/>
            <person name="Elcheninov A.G."/>
            <person name="Van Heerden E."/>
            <person name="Toshchakov S.V."/>
            <person name="Novikov A."/>
            <person name="Bonch-Osmolovskaya E.A."/>
            <person name="Kublanov I.V."/>
        </authorList>
    </citation>
    <scope>NUCLEOTIDE SEQUENCE [LARGE SCALE GENOMIC DNA]</scope>
    <source>
        <strain evidence="2 3">GM2012</strain>
    </source>
</reference>
<dbReference type="RefSeq" id="WP_126725104.1">
    <property type="nucleotide sequence ID" value="NZ_RYZH01000015.1"/>
</dbReference>
<feature type="transmembrane region" description="Helical" evidence="1">
    <location>
        <begin position="25"/>
        <end position="45"/>
    </location>
</feature>